<dbReference type="PANTHER" id="PTHR46033:SF8">
    <property type="entry name" value="PROTEIN MAINTENANCE OF MERISTEMS-LIKE"/>
    <property type="match status" value="1"/>
</dbReference>
<dbReference type="InterPro" id="IPR044824">
    <property type="entry name" value="MAIN-like"/>
</dbReference>
<dbReference type="GO" id="GO:0010073">
    <property type="term" value="P:meristem maintenance"/>
    <property type="evidence" value="ECO:0007669"/>
    <property type="project" value="InterPro"/>
</dbReference>
<sequence>MGRWLNNFSIVVAVLKCYYEVRNRILVSSHTSNGLGCMGYMPWVFIRIDWALITALVERWRRETHTFHMPHGEMTITLQDVEVLLGLPVDGRPLVASPIVEPAELCRQLLGVTTTEEALDGSRISLPWLSRQFQAPITAESTEQTVQQYARFYMLSLLGGNIFVDKSNNKVHVVWLQFLEDFDRAREYSWGGAALAWMYRELCRASPPEIDYGEDVDGQPLPRGPHGVRNSGITMASNNWILPRFADNYVREKYTDRREYYAGLRREWEYRYNESNTLYTDLVVLGAPLPDRVSLTMPRSNVVNYEKVVKQIRKENNLMLLRRCRYYMLQLAEEMATATQRELTPNERNNVLSYEEYLSDG</sequence>
<feature type="domain" description="Aminotransferase-like plant mobile" evidence="1">
    <location>
        <begin position="46"/>
        <end position="206"/>
    </location>
</feature>
<gene>
    <name evidence="2" type="ORF">FSB_LOCUS46723</name>
</gene>
<evidence type="ECO:0000259" key="1">
    <source>
        <dbReference type="Pfam" id="PF10536"/>
    </source>
</evidence>
<dbReference type="PANTHER" id="PTHR46033">
    <property type="entry name" value="PROTEIN MAIN-LIKE 2"/>
    <property type="match status" value="1"/>
</dbReference>
<reference evidence="2" key="1">
    <citation type="submission" date="2018-02" db="EMBL/GenBank/DDBJ databases">
        <authorList>
            <person name="Cohen D.B."/>
            <person name="Kent A.D."/>
        </authorList>
    </citation>
    <scope>NUCLEOTIDE SEQUENCE</scope>
</reference>
<organism evidence="2">
    <name type="scientific">Fagus sylvatica</name>
    <name type="common">Beechnut</name>
    <dbReference type="NCBI Taxonomy" id="28930"/>
    <lineage>
        <taxon>Eukaryota</taxon>
        <taxon>Viridiplantae</taxon>
        <taxon>Streptophyta</taxon>
        <taxon>Embryophyta</taxon>
        <taxon>Tracheophyta</taxon>
        <taxon>Spermatophyta</taxon>
        <taxon>Magnoliopsida</taxon>
        <taxon>eudicotyledons</taxon>
        <taxon>Gunneridae</taxon>
        <taxon>Pentapetalae</taxon>
        <taxon>rosids</taxon>
        <taxon>fabids</taxon>
        <taxon>Fagales</taxon>
        <taxon>Fagaceae</taxon>
        <taxon>Fagus</taxon>
    </lineage>
</organism>
<dbReference type="Pfam" id="PF10536">
    <property type="entry name" value="PMD"/>
    <property type="match status" value="1"/>
</dbReference>
<dbReference type="InterPro" id="IPR019557">
    <property type="entry name" value="AminoTfrase-like_pln_mobile"/>
</dbReference>
<dbReference type="EMBL" id="OIVN01004702">
    <property type="protein sequence ID" value="SPD18841.1"/>
    <property type="molecule type" value="Genomic_DNA"/>
</dbReference>
<accession>A0A2N9I4U5</accession>
<evidence type="ECO:0000313" key="2">
    <source>
        <dbReference type="EMBL" id="SPD18841.1"/>
    </source>
</evidence>
<protein>
    <recommendedName>
        <fullName evidence="1">Aminotransferase-like plant mobile domain-containing protein</fullName>
    </recommendedName>
</protein>
<name>A0A2N9I4U5_FAGSY</name>
<dbReference type="AlphaFoldDB" id="A0A2N9I4U5"/>
<proteinExistence type="predicted"/>